<dbReference type="GO" id="GO:0043139">
    <property type="term" value="F:5'-3' DNA helicase activity"/>
    <property type="evidence" value="ECO:0007669"/>
    <property type="project" value="UniProtKB-EC"/>
</dbReference>
<dbReference type="GO" id="GO:0006310">
    <property type="term" value="P:DNA recombination"/>
    <property type="evidence" value="ECO:0007669"/>
    <property type="project" value="UniProtKB-KW"/>
</dbReference>
<evidence type="ECO:0000256" key="2">
    <source>
        <dbReference type="SAM" id="MobiDB-lite"/>
    </source>
</evidence>
<comment type="similarity">
    <text evidence="1">Belongs to the helicase family.</text>
</comment>
<dbReference type="InterPro" id="IPR025476">
    <property type="entry name" value="Helitron_helicase-like"/>
</dbReference>
<keyword evidence="1" id="KW-0347">Helicase</keyword>
<comment type="cofactor">
    <cofactor evidence="1">
        <name>Mg(2+)</name>
        <dbReference type="ChEBI" id="CHEBI:18420"/>
    </cofactor>
</comment>
<organism evidence="5">
    <name type="scientific">Octopus bimaculoides</name>
    <name type="common">California two-spotted octopus</name>
    <dbReference type="NCBI Taxonomy" id="37653"/>
    <lineage>
        <taxon>Eukaryota</taxon>
        <taxon>Metazoa</taxon>
        <taxon>Spiralia</taxon>
        <taxon>Lophotrochozoa</taxon>
        <taxon>Mollusca</taxon>
        <taxon>Cephalopoda</taxon>
        <taxon>Coleoidea</taxon>
        <taxon>Octopodiformes</taxon>
        <taxon>Octopoda</taxon>
        <taxon>Incirrata</taxon>
        <taxon>Octopodidae</taxon>
        <taxon>Octopus</taxon>
    </lineage>
</organism>
<dbReference type="InterPro" id="IPR010285">
    <property type="entry name" value="DNA_helicase_pif1-like_DEAD"/>
</dbReference>
<dbReference type="AlphaFoldDB" id="A0A0L8G4L3"/>
<gene>
    <name evidence="5" type="ORF">OCBIM_22000445mg</name>
</gene>
<dbReference type="OrthoDB" id="6145593at2759"/>
<keyword evidence="1" id="KW-0233">DNA recombination</keyword>
<dbReference type="GO" id="GO:0006281">
    <property type="term" value="P:DNA repair"/>
    <property type="evidence" value="ECO:0007669"/>
    <property type="project" value="UniProtKB-KW"/>
</dbReference>
<protein>
    <recommendedName>
        <fullName evidence="1">ATP-dependent DNA helicase</fullName>
        <ecNumber evidence="1">5.6.2.3</ecNumber>
    </recommendedName>
</protein>
<reference evidence="5" key="1">
    <citation type="submission" date="2015-07" db="EMBL/GenBank/DDBJ databases">
        <title>MeaNS - Measles Nucleotide Surveillance Program.</title>
        <authorList>
            <person name="Tran T."/>
            <person name="Druce J."/>
        </authorList>
    </citation>
    <scope>NUCLEOTIDE SEQUENCE</scope>
    <source>
        <strain evidence="5">UCB-OBI-ISO-001</strain>
        <tissue evidence="5">Gonad</tissue>
    </source>
</reference>
<feature type="region of interest" description="Disordered" evidence="2">
    <location>
        <begin position="1"/>
        <end position="35"/>
    </location>
</feature>
<keyword evidence="1" id="KW-0227">DNA damage</keyword>
<dbReference type="Pfam" id="PF14214">
    <property type="entry name" value="Helitron_like_N"/>
    <property type="match status" value="1"/>
</dbReference>
<dbReference type="Pfam" id="PF05970">
    <property type="entry name" value="PIF1"/>
    <property type="match status" value="1"/>
</dbReference>
<dbReference type="GO" id="GO:0000723">
    <property type="term" value="P:telomere maintenance"/>
    <property type="evidence" value="ECO:0007669"/>
    <property type="project" value="InterPro"/>
</dbReference>
<keyword evidence="1" id="KW-0378">Hydrolase</keyword>
<dbReference type="EMBL" id="KQ423968">
    <property type="protein sequence ID" value="KOF71798.1"/>
    <property type="molecule type" value="Genomic_DNA"/>
</dbReference>
<dbReference type="GO" id="GO:0016887">
    <property type="term" value="F:ATP hydrolysis activity"/>
    <property type="evidence" value="ECO:0007669"/>
    <property type="project" value="RHEA"/>
</dbReference>
<keyword evidence="1" id="KW-0234">DNA repair</keyword>
<evidence type="ECO:0000259" key="4">
    <source>
        <dbReference type="Pfam" id="PF14214"/>
    </source>
</evidence>
<dbReference type="KEGG" id="obi:106879254"/>
<dbReference type="OMA" id="QSMDTQR"/>
<accession>A0A0L8G4L3</accession>
<proteinExistence type="inferred from homology"/>
<dbReference type="SUPFAM" id="SSF52540">
    <property type="entry name" value="P-loop containing nucleoside triphosphate hydrolases"/>
    <property type="match status" value="1"/>
</dbReference>
<evidence type="ECO:0000313" key="5">
    <source>
        <dbReference type="EMBL" id="KOF71798.1"/>
    </source>
</evidence>
<dbReference type="Gene3D" id="3.40.50.300">
    <property type="entry name" value="P-loop containing nucleotide triphosphate hydrolases"/>
    <property type="match status" value="1"/>
</dbReference>
<evidence type="ECO:0000256" key="1">
    <source>
        <dbReference type="RuleBase" id="RU363044"/>
    </source>
</evidence>
<evidence type="ECO:0000259" key="3">
    <source>
        <dbReference type="Pfam" id="PF05970"/>
    </source>
</evidence>
<dbReference type="GO" id="GO:0005524">
    <property type="term" value="F:ATP binding"/>
    <property type="evidence" value="ECO:0007669"/>
    <property type="project" value="UniProtKB-KW"/>
</dbReference>
<dbReference type="EC" id="5.6.2.3" evidence="1"/>
<dbReference type="InterPro" id="IPR027417">
    <property type="entry name" value="P-loop_NTPase"/>
</dbReference>
<keyword evidence="1" id="KW-0547">Nucleotide-binding</keyword>
<feature type="domain" description="DNA helicase Pif1-like DEAD-box helicase" evidence="3">
    <location>
        <begin position="994"/>
        <end position="1178"/>
    </location>
</feature>
<dbReference type="PANTHER" id="PTHR10492">
    <property type="match status" value="1"/>
</dbReference>
<feature type="domain" description="Helitron helicase-like" evidence="4">
    <location>
        <begin position="397"/>
        <end position="569"/>
    </location>
</feature>
<name>A0A0L8G4L3_OCTBM</name>
<comment type="catalytic activity">
    <reaction evidence="1">
        <text>ATP + H2O = ADP + phosphate + H(+)</text>
        <dbReference type="Rhea" id="RHEA:13065"/>
        <dbReference type="ChEBI" id="CHEBI:15377"/>
        <dbReference type="ChEBI" id="CHEBI:15378"/>
        <dbReference type="ChEBI" id="CHEBI:30616"/>
        <dbReference type="ChEBI" id="CHEBI:43474"/>
        <dbReference type="ChEBI" id="CHEBI:456216"/>
        <dbReference type="EC" id="5.6.2.3"/>
    </reaction>
</comment>
<keyword evidence="1" id="KW-0067">ATP-binding</keyword>
<dbReference type="PANTHER" id="PTHR10492:SF57">
    <property type="entry name" value="ATP-DEPENDENT DNA HELICASE"/>
    <property type="match status" value="1"/>
</dbReference>
<sequence length="1178" mass="136089">MESAIERKRRLARERQRNCRARLSAEKSAAIRKQDRIREARRRKNETAFETDARRKYQREKILQRIANETEEETLQRQQKNANAMRAARVNNAGFIPDNYTYSENRVHIHNCGNMDSICQFCSGKHFSAEKPSDGRFNNCCHKGKILRPIRREFPPYLLSLLSDQNHPHYRNFQENIRSYNSLLSFASIGAQLQNPPGKGPFCFRVHGQIYHRASHIHPNEGKRRQNAQLYVVDSTQATEIRAQNHTNSGCLREVLENLVNIILSDNVYAHCFQTLHEIEVQEEQRTQEENIDMPRVNLVFNRDCINDRRRYNLPTVNEIAIVFRNEEGEPPFHRDFKVYPRNSEVPTINLDILSPELDPMTYVLFFPHGEPGWQPHMAGNRDDQQRQNISMLQHKISLTAVRDNEFNPLLHGGKLFQQWVVDSYLQVEAYNLNYIRTQQNHLKAEQHQGLADHLTNAANAEDARIGWTGSARNMREQYQDALAIVRKFGPPDIFLTMTCNPNWPEIQNNLFPGQTASSRPDLVARVFNIKLQELIIDVTKRHVIGRVVAHCYTIEFPKRGLPHARLLLIFHPEDKPNSAERIDKIVCAEIPDPETESVLYEIVKKFMIHGPCGEQNLNASCMENNDCSKGFPKQFQQETFKIPDSYPSYRRRPGSTLNIGQKVVDNRYVEPYNKYLSHKYNCHLSVEICTFIGSVKYVYKYIYKDYDSITVGISEHNEIKNFLDARYVSAPEGMWRLLEFKMHDKSHTIIHLPVHLPQEQPVYFEEGQERRALERAAQRNTPLTAWFLLNQKDENARQYLYGDIPYHYVYNKKMTQWTPRQRGADKIISEMCSVNPKYQERFYMRLLLLHVKGSRSFEELKTVDGVICSSYKEAAECRQLVQNDDECLEEASLTNMPNELRQLFAHICIFNNPVNPDVLFNNFEESLTEDFLKNHTRTISVQLALREIETTLSLYGLTCQKLHLPIDDMSLMNSQNVKQIQDDLEVEAQITSFTDNQRRVFNQIITAIDDEHRPSRFFFLDGPGGTGKTHLYNTLISHLSRQGKHVLSFATTDIVADLLPQGRAVHSGFKLPVPILENSTSLMKIPSQRSEKLKLADLIIIDEASMLSGNALRCIDLLLKEIMSCHQPFGGKVLLLGGDFKQTAPAIPRGSDAIIESSVKYSPLWTDATIFTLTGNM</sequence>